<dbReference type="AlphaFoldDB" id="A0A2Z6UM32"/>
<evidence type="ECO:0000259" key="2">
    <source>
        <dbReference type="Pfam" id="PF00931"/>
    </source>
</evidence>
<feature type="domain" description="vWA-MoxR associated protein N-terminal HTH" evidence="3">
    <location>
        <begin position="7"/>
        <end position="88"/>
    </location>
</feature>
<dbReference type="InterPro" id="IPR058651">
    <property type="entry name" value="HTH_VMAP-M9"/>
</dbReference>
<feature type="region of interest" description="Disordered" evidence="1">
    <location>
        <begin position="109"/>
        <end position="129"/>
    </location>
</feature>
<protein>
    <submittedName>
        <fullName evidence="4">Uncharacterized protein</fullName>
    </submittedName>
</protein>
<evidence type="ECO:0000256" key="1">
    <source>
        <dbReference type="SAM" id="MobiDB-lite"/>
    </source>
</evidence>
<evidence type="ECO:0000313" key="5">
    <source>
        <dbReference type="Proteomes" id="UP000248272"/>
    </source>
</evidence>
<dbReference type="EMBL" id="BDSG01000030">
    <property type="protein sequence ID" value="GBL10084.1"/>
    <property type="molecule type" value="Genomic_DNA"/>
</dbReference>
<comment type="caution">
    <text evidence="4">The sequence shown here is derived from an EMBL/GenBank/DDBJ whole genome shotgun (WGS) entry which is preliminary data.</text>
</comment>
<dbReference type="InterPro" id="IPR002182">
    <property type="entry name" value="NB-ARC"/>
</dbReference>
<name>A0A2Z6UM32_MICAE</name>
<organism evidence="4 5">
    <name type="scientific">Microcystis aeruginosa Sj</name>
    <dbReference type="NCBI Taxonomy" id="1979544"/>
    <lineage>
        <taxon>Bacteria</taxon>
        <taxon>Bacillati</taxon>
        <taxon>Cyanobacteriota</taxon>
        <taxon>Cyanophyceae</taxon>
        <taxon>Oscillatoriophycideae</taxon>
        <taxon>Chroococcales</taxon>
        <taxon>Microcystaceae</taxon>
        <taxon>Microcystis</taxon>
    </lineage>
</organism>
<dbReference type="GO" id="GO:0043531">
    <property type="term" value="F:ADP binding"/>
    <property type="evidence" value="ECO:0007669"/>
    <property type="project" value="InterPro"/>
</dbReference>
<dbReference type="RefSeq" id="WP_008203500.1">
    <property type="nucleotide sequence ID" value="NZ_BDSG01000030.1"/>
</dbReference>
<dbReference type="SUPFAM" id="SSF52540">
    <property type="entry name" value="P-loop containing nucleoside triphosphate hydrolases"/>
    <property type="match status" value="1"/>
</dbReference>
<accession>A0A2Z6UM32</accession>
<sequence>MKDSLHLLRFIEDLLIEEDGQSLSDIQRHIIEELLNGKTYKEIADSYGYDEKHIGDVSRNKIFKVLSKQLGLEEKELNKSNFRWNIEKAVNSQLFTILNKNINYCVKSPQPDTTKPIENKEKSPSETSYHDLSLAPKINRNFCDRISELEILTQRILIEKRPLISVSGLSGIGKTTLVRHFVELNLEKFEVIIWQNLKIFNCLDTIITDIFTKINTDFILNDHDKLTLFLKLLQRKKCLIIFDNVQELFSEGELAGQYQTKHKKYQEFFSIITNEIEHQSSLILISQERCSEMYYSDEKLDLLELQGLNNRAILNNLGSEDEESWLKVVQLYERNLFYLKDIAVLIQDVYHGCVGEFLQEENIVITAKIKESLTIIIKRLSPIEKQIIQSLINLKKDCSRNELKLSLDLSADDLIKGLQSLQKRYLLTKIEESEILFNLSPVFKKYIKDTGI</sequence>
<dbReference type="InterPro" id="IPR027417">
    <property type="entry name" value="P-loop_NTPase"/>
</dbReference>
<gene>
    <name evidence="4" type="ORF">MSj_01567</name>
</gene>
<dbReference type="Gene3D" id="3.40.50.300">
    <property type="entry name" value="P-loop containing nucleotide triphosphate hydrolases"/>
    <property type="match status" value="1"/>
</dbReference>
<proteinExistence type="predicted"/>
<dbReference type="Proteomes" id="UP000248272">
    <property type="component" value="Unassembled WGS sequence"/>
</dbReference>
<evidence type="ECO:0000313" key="4">
    <source>
        <dbReference type="EMBL" id="GBL10084.1"/>
    </source>
</evidence>
<dbReference type="Pfam" id="PF00931">
    <property type="entry name" value="NB-ARC"/>
    <property type="match status" value="1"/>
</dbReference>
<evidence type="ECO:0000259" key="3">
    <source>
        <dbReference type="Pfam" id="PF26355"/>
    </source>
</evidence>
<feature type="domain" description="NB-ARC" evidence="2">
    <location>
        <begin position="159"/>
        <end position="247"/>
    </location>
</feature>
<dbReference type="PRINTS" id="PR00364">
    <property type="entry name" value="DISEASERSIST"/>
</dbReference>
<reference evidence="4 5" key="1">
    <citation type="journal article" date="2018" name="Front. Microbiol.">
        <title>Adaptation of the Freshwater Bloom-Forming Cyanobacterium Microcystis aeruginosa to Brackish Water Is Driven by Recent Horizontal Transfer of Sucrose Genes.</title>
        <authorList>
            <person name="Tanabe Y."/>
            <person name="Hodoki Y."/>
            <person name="Sano T."/>
            <person name="Tada K."/>
            <person name="Watanabe M.M."/>
        </authorList>
    </citation>
    <scope>NUCLEOTIDE SEQUENCE [LARGE SCALE GENOMIC DNA]</scope>
    <source>
        <strain evidence="4 5">Sj</strain>
    </source>
</reference>
<feature type="compositionally biased region" description="Basic and acidic residues" evidence="1">
    <location>
        <begin position="115"/>
        <end position="124"/>
    </location>
</feature>
<dbReference type="Pfam" id="PF26355">
    <property type="entry name" value="HTH_VMAP-M9"/>
    <property type="match status" value="1"/>
</dbReference>